<protein>
    <submittedName>
        <fullName evidence="2">XdhC family protein</fullName>
    </submittedName>
</protein>
<name>A0A9X2KHH6_9HYPH</name>
<dbReference type="PANTHER" id="PTHR30388">
    <property type="entry name" value="ALDEHYDE OXIDOREDUCTASE MOLYBDENUM COFACTOR ASSEMBLY PROTEIN"/>
    <property type="match status" value="1"/>
</dbReference>
<sequence length="238" mass="25517">MDRALLADLNVERAARRAAVVVTDLASGTQRLVREAEAGGDPLAEPIGRVIRSGKSGIIETDHGEVFLNAHLPPARLVVVGAVHISQALGPMAKLAGYDIEIIDPRTAFATKERFPDVELLAEWPEAALKPRPLDAYTALCVITHDPKIDDYPLVEGLKAGCFYIGALGSRKTHARRIERLTEAGISAQAMDRIEAPIGADIGAATPGEIAVAILASVIEAFRKRKMFAERRGETEAA</sequence>
<evidence type="ECO:0000259" key="1">
    <source>
        <dbReference type="Pfam" id="PF13478"/>
    </source>
</evidence>
<dbReference type="InterPro" id="IPR052698">
    <property type="entry name" value="MoCofactor_Util/Proc"/>
</dbReference>
<dbReference type="Pfam" id="PF13478">
    <property type="entry name" value="XdhC_C"/>
    <property type="match status" value="1"/>
</dbReference>
<dbReference type="RefSeq" id="WP_253963513.1">
    <property type="nucleotide sequence ID" value="NZ_JALHBS010000032.1"/>
</dbReference>
<dbReference type="AlphaFoldDB" id="A0A9X2KHH6"/>
<dbReference type="PANTHER" id="PTHR30388:SF4">
    <property type="entry name" value="MOLYBDENUM COFACTOR INSERTION CHAPERONE PAOD"/>
    <property type="match status" value="1"/>
</dbReference>
<gene>
    <name evidence="2" type="ORF">MJ956_05715</name>
</gene>
<evidence type="ECO:0000313" key="3">
    <source>
        <dbReference type="Proteomes" id="UP001155220"/>
    </source>
</evidence>
<evidence type="ECO:0000313" key="2">
    <source>
        <dbReference type="EMBL" id="MCP3054642.1"/>
    </source>
</evidence>
<dbReference type="Proteomes" id="UP001155220">
    <property type="component" value="Unassembled WGS sequence"/>
</dbReference>
<organism evidence="2 3">
    <name type="scientific">Aurantimonas marianensis</name>
    <dbReference type="NCBI Taxonomy" id="2920428"/>
    <lineage>
        <taxon>Bacteria</taxon>
        <taxon>Pseudomonadati</taxon>
        <taxon>Pseudomonadota</taxon>
        <taxon>Alphaproteobacteria</taxon>
        <taxon>Hyphomicrobiales</taxon>
        <taxon>Aurantimonadaceae</taxon>
        <taxon>Aurantimonas</taxon>
    </lineage>
</organism>
<proteinExistence type="predicted"/>
<keyword evidence="3" id="KW-1185">Reference proteome</keyword>
<feature type="domain" description="XdhC Rossmann" evidence="1">
    <location>
        <begin position="77"/>
        <end position="217"/>
    </location>
</feature>
<dbReference type="EMBL" id="JALHBS010000032">
    <property type="protein sequence ID" value="MCP3054642.1"/>
    <property type="molecule type" value="Genomic_DNA"/>
</dbReference>
<reference evidence="2" key="1">
    <citation type="submission" date="2022-03" db="EMBL/GenBank/DDBJ databases">
        <title>Aurantimonas Liuensis sp. Nov., isolated from the hadal seawater of the Mariana Trench.</title>
        <authorList>
            <person name="Liu R."/>
        </authorList>
    </citation>
    <scope>NUCLEOTIDE SEQUENCE</scope>
    <source>
        <strain evidence="2">LRZ36</strain>
    </source>
</reference>
<dbReference type="InterPro" id="IPR027051">
    <property type="entry name" value="XdhC_Rossmann_dom"/>
</dbReference>
<comment type="caution">
    <text evidence="2">The sequence shown here is derived from an EMBL/GenBank/DDBJ whole genome shotgun (WGS) entry which is preliminary data.</text>
</comment>
<dbReference type="Gene3D" id="3.40.50.720">
    <property type="entry name" value="NAD(P)-binding Rossmann-like Domain"/>
    <property type="match status" value="1"/>
</dbReference>
<accession>A0A9X2KHH6</accession>